<dbReference type="KEGG" id="aja:AJAP_23310"/>
<dbReference type="PANTHER" id="PTHR46268:SF6">
    <property type="entry name" value="UNIVERSAL STRESS PROTEIN UP12"/>
    <property type="match status" value="1"/>
</dbReference>
<dbReference type="STRING" id="208439.AJAP_23310"/>
<dbReference type="AlphaFoldDB" id="A0A075V3V6"/>
<dbReference type="EMBL" id="CP008953">
    <property type="protein sequence ID" value="AIG77515.1"/>
    <property type="molecule type" value="Genomic_DNA"/>
</dbReference>
<evidence type="ECO:0000259" key="2">
    <source>
        <dbReference type="Pfam" id="PF00582"/>
    </source>
</evidence>
<evidence type="ECO:0000256" key="1">
    <source>
        <dbReference type="ARBA" id="ARBA00008791"/>
    </source>
</evidence>
<dbReference type="SUPFAM" id="SSF52402">
    <property type="entry name" value="Adenine nucleotide alpha hydrolases-like"/>
    <property type="match status" value="2"/>
</dbReference>
<dbReference type="HOGENOM" id="CLU_049301_2_3_11"/>
<sequence length="312" mass="32413">MSAEQTGQGPVVIGFDGSPEARRAVRWAVAEAKTRGLGVVLAYCTHDRLPPPGSDPVATPLNEAVPQAADEAAEVEPARRQLASMAEALKRSDPDLDVRTVVRGGVPEQVLTSVADETDAAMIVLGESHAGLFTRAVLGSTESGVTKTAGRPVVVVRGDEPPPGGPVILGTDGSEQSSQAAGFAFDFASRHGLTVHAVHVARMPLWGPASEPLLGGPVLDPAPGIPQEVADELVARQLKPWRERYPDVAVETVHGVGPAAQALTVQSSEAALLVLGRSDHGDLRRLLLGSVSDDALHHAHCPVAVVRAQPVG</sequence>
<gene>
    <name evidence="3" type="ORF">AJAP_23310</name>
</gene>
<dbReference type="Proteomes" id="UP000028492">
    <property type="component" value="Chromosome"/>
</dbReference>
<dbReference type="CDD" id="cd23659">
    <property type="entry name" value="USP_At3g01520-like"/>
    <property type="match status" value="1"/>
</dbReference>
<dbReference type="InterPro" id="IPR014729">
    <property type="entry name" value="Rossmann-like_a/b/a_fold"/>
</dbReference>
<feature type="domain" description="UspA" evidence="2">
    <location>
        <begin position="167"/>
        <end position="307"/>
    </location>
</feature>
<evidence type="ECO:0000313" key="4">
    <source>
        <dbReference type="Proteomes" id="UP000028492"/>
    </source>
</evidence>
<dbReference type="Pfam" id="PF00582">
    <property type="entry name" value="Usp"/>
    <property type="match status" value="2"/>
</dbReference>
<organism evidence="3 4">
    <name type="scientific">Amycolatopsis japonica</name>
    <dbReference type="NCBI Taxonomy" id="208439"/>
    <lineage>
        <taxon>Bacteria</taxon>
        <taxon>Bacillati</taxon>
        <taxon>Actinomycetota</taxon>
        <taxon>Actinomycetes</taxon>
        <taxon>Pseudonocardiales</taxon>
        <taxon>Pseudonocardiaceae</taxon>
        <taxon>Amycolatopsis</taxon>
        <taxon>Amycolatopsis japonica group</taxon>
    </lineage>
</organism>
<dbReference type="PANTHER" id="PTHR46268">
    <property type="entry name" value="STRESS RESPONSE PROTEIN NHAX"/>
    <property type="match status" value="1"/>
</dbReference>
<protein>
    <recommendedName>
        <fullName evidence="2">UspA domain-containing protein</fullName>
    </recommendedName>
</protein>
<dbReference type="InterPro" id="IPR006016">
    <property type="entry name" value="UspA"/>
</dbReference>
<accession>A0A075V3V6</accession>
<dbReference type="PRINTS" id="PR01438">
    <property type="entry name" value="UNVRSLSTRESS"/>
</dbReference>
<dbReference type="InterPro" id="IPR006015">
    <property type="entry name" value="Universal_stress_UspA"/>
</dbReference>
<feature type="domain" description="UspA" evidence="2">
    <location>
        <begin position="11"/>
        <end position="157"/>
    </location>
</feature>
<reference evidence="3 4" key="1">
    <citation type="journal article" date="2014" name="J. Biotechnol.">
        <title>Complete genome sequence of the actinobacterium Amycolatopsis japonica MG417-CF17(T) (=DSM 44213T) producing (S,S)-N,N'-ethylenediaminedisuccinic acid.</title>
        <authorList>
            <person name="Stegmann E."/>
            <person name="Albersmeier A."/>
            <person name="Spohn M."/>
            <person name="Gert H."/>
            <person name="Weber T."/>
            <person name="Wohlleben W."/>
            <person name="Kalinowski J."/>
            <person name="Ruckert C."/>
        </authorList>
    </citation>
    <scope>NUCLEOTIDE SEQUENCE [LARGE SCALE GENOMIC DNA]</scope>
    <source>
        <strain evidence="4">MG417-CF17 (DSM 44213)</strain>
    </source>
</reference>
<keyword evidence="4" id="KW-1185">Reference proteome</keyword>
<evidence type="ECO:0000313" key="3">
    <source>
        <dbReference type="EMBL" id="AIG77515.1"/>
    </source>
</evidence>
<dbReference type="eggNOG" id="COG0589">
    <property type="taxonomic scope" value="Bacteria"/>
</dbReference>
<name>A0A075V3V6_9PSEU</name>
<dbReference type="Gene3D" id="3.40.50.620">
    <property type="entry name" value="HUPs"/>
    <property type="match status" value="2"/>
</dbReference>
<proteinExistence type="inferred from homology"/>
<comment type="similarity">
    <text evidence="1">Belongs to the universal stress protein A family.</text>
</comment>
<dbReference type="RefSeq" id="WP_038515150.1">
    <property type="nucleotide sequence ID" value="NZ_CP008953.1"/>
</dbReference>